<evidence type="ECO:0000313" key="9">
    <source>
        <dbReference type="Proteomes" id="UP000586976"/>
    </source>
</evidence>
<feature type="active site" description="Proton donor" evidence="4">
    <location>
        <position position="170"/>
    </location>
</feature>
<dbReference type="InterPro" id="IPR013320">
    <property type="entry name" value="ConA-like_dom_sf"/>
</dbReference>
<dbReference type="PANTHER" id="PTHR42812:SF12">
    <property type="entry name" value="BETA-XYLOSIDASE-RELATED"/>
    <property type="match status" value="1"/>
</dbReference>
<evidence type="ECO:0000256" key="4">
    <source>
        <dbReference type="PIRSR" id="PIRSR606710-1"/>
    </source>
</evidence>
<dbReference type="EMBL" id="JACEQY010000064">
    <property type="protein sequence ID" value="MBA4866518.1"/>
    <property type="molecule type" value="Genomic_DNA"/>
</dbReference>
<dbReference type="PANTHER" id="PTHR42812">
    <property type="entry name" value="BETA-XYLOSIDASE"/>
    <property type="match status" value="1"/>
</dbReference>
<dbReference type="Pfam" id="PF04616">
    <property type="entry name" value="Glyco_hydro_43"/>
    <property type="match status" value="1"/>
</dbReference>
<dbReference type="AlphaFoldDB" id="A0A7W2HJV8"/>
<dbReference type="SUPFAM" id="SSF75005">
    <property type="entry name" value="Arabinanase/levansucrase/invertase"/>
    <property type="match status" value="1"/>
</dbReference>
<comment type="similarity">
    <text evidence="1 6">Belongs to the glycosyl hydrolase 43 family.</text>
</comment>
<dbReference type="GO" id="GO:0004553">
    <property type="term" value="F:hydrolase activity, hydrolyzing O-glycosyl compounds"/>
    <property type="evidence" value="ECO:0007669"/>
    <property type="project" value="InterPro"/>
</dbReference>
<dbReference type="InterPro" id="IPR051795">
    <property type="entry name" value="Glycosyl_Hydrlase_43"/>
</dbReference>
<dbReference type="Proteomes" id="UP000586976">
    <property type="component" value="Unassembled WGS sequence"/>
</dbReference>
<organism evidence="8 9">
    <name type="scientific">Streptomyces himalayensis subsp. aureolus</name>
    <dbReference type="NCBI Taxonomy" id="2758039"/>
    <lineage>
        <taxon>Bacteria</taxon>
        <taxon>Bacillati</taxon>
        <taxon>Actinomycetota</taxon>
        <taxon>Actinomycetes</taxon>
        <taxon>Kitasatosporales</taxon>
        <taxon>Streptomycetaceae</taxon>
        <taxon>Streptomyces</taxon>
        <taxon>Streptomyces himalayensis</taxon>
    </lineage>
</organism>
<gene>
    <name evidence="8" type="ORF">H1V43_35485</name>
</gene>
<evidence type="ECO:0000256" key="1">
    <source>
        <dbReference type="ARBA" id="ARBA00009865"/>
    </source>
</evidence>
<evidence type="ECO:0000256" key="3">
    <source>
        <dbReference type="ARBA" id="ARBA00023295"/>
    </source>
</evidence>
<protein>
    <submittedName>
        <fullName evidence="8">Glycoside hydrolase family 43 protein</fullName>
    </submittedName>
</protein>
<evidence type="ECO:0000259" key="7">
    <source>
        <dbReference type="Pfam" id="PF17851"/>
    </source>
</evidence>
<dbReference type="CDD" id="cd18617">
    <property type="entry name" value="GH43_XynB-like"/>
    <property type="match status" value="1"/>
</dbReference>
<reference evidence="8 9" key="1">
    <citation type="submission" date="2020-07" db="EMBL/GenBank/DDBJ databases">
        <title>Streptomyces isolated from Indian soil.</title>
        <authorList>
            <person name="Mandal S."/>
            <person name="Maiti P.K."/>
        </authorList>
    </citation>
    <scope>NUCLEOTIDE SEQUENCE [LARGE SCALE GENOMIC DNA]</scope>
    <source>
        <strain evidence="8 9">PSKA54</strain>
    </source>
</reference>
<feature type="site" description="Important for catalytic activity, responsible for pKa modulation of the active site Glu and correct orientation of both the proton donor and substrate" evidence="5">
    <location>
        <position position="122"/>
    </location>
</feature>
<evidence type="ECO:0000313" key="8">
    <source>
        <dbReference type="EMBL" id="MBA4866518.1"/>
    </source>
</evidence>
<evidence type="ECO:0000256" key="5">
    <source>
        <dbReference type="PIRSR" id="PIRSR606710-2"/>
    </source>
</evidence>
<feature type="active site" description="Proton acceptor" evidence="4">
    <location>
        <position position="13"/>
    </location>
</feature>
<dbReference type="GO" id="GO:0005975">
    <property type="term" value="P:carbohydrate metabolic process"/>
    <property type="evidence" value="ECO:0007669"/>
    <property type="project" value="InterPro"/>
</dbReference>
<feature type="domain" description="Beta-xylosidase C-terminal Concanavalin A-like" evidence="7">
    <location>
        <begin position="295"/>
        <end position="484"/>
    </location>
</feature>
<proteinExistence type="inferred from homology"/>
<evidence type="ECO:0000256" key="2">
    <source>
        <dbReference type="ARBA" id="ARBA00022801"/>
    </source>
</evidence>
<accession>A0A7W2HJV8</accession>
<keyword evidence="2 6" id="KW-0378">Hydrolase</keyword>
<dbReference type="InterPro" id="IPR006710">
    <property type="entry name" value="Glyco_hydro_43"/>
</dbReference>
<dbReference type="InterPro" id="IPR041542">
    <property type="entry name" value="GH43_C2"/>
</dbReference>
<dbReference type="InterPro" id="IPR023296">
    <property type="entry name" value="Glyco_hydro_beta-prop_sf"/>
</dbReference>
<dbReference type="Pfam" id="PF17851">
    <property type="entry name" value="GH43_C2"/>
    <property type="match status" value="1"/>
</dbReference>
<dbReference type="SUPFAM" id="SSF49899">
    <property type="entry name" value="Concanavalin A-like lectins/glucanases"/>
    <property type="match status" value="1"/>
</dbReference>
<keyword evidence="3 6" id="KW-0326">Glycosidase</keyword>
<name>A0A7W2HJV8_9ACTN</name>
<comment type="caution">
    <text evidence="8">The sequence shown here is derived from an EMBL/GenBank/DDBJ whole genome shotgun (WGS) entry which is preliminary data.</text>
</comment>
<sequence>MTVRPIVPGFHPDPSVCRVGDDYYLACSSFEYFPAVPVFHSRDLIHWTQIGNVLDRPSQLKTTAPVISSGGIYAPTLRHHDGLFHLVVTDCAPGGGNILVTATDPAGPWSEPIRLPGVPGIDPDLAWDEDGACWVTVAGISQVRLDTTTGATDGPARCTWSGTPGGKAPEAPHLYRVGDWWYLLIAEGGTERGHGVSVARSRRPDGPFEACPANPILSHRSTDHPVQNTGHGDLVQAADGTWWMVFLGARPDGGTPGWHGLGRETFLAPVEWVDGWPVIGEIVNGPEPVDGHVERDDFDAATLHPHWISLRATPAKHVTTRERAGHLTLHALGRSLDAPDVTFPGRRQAHLSCRTRAELDVSGGSGGLAVRLDEHHHYAIEAEADEVRVIARIGPLRSVVARSDKAPGPVVLGLDITARTALDDGRTGPDVVRFGTCQEDGTFTELAALDGRYLTTEVAGGFTGRVIGPYATDGRVDVDRFTYEPLIP</sequence>
<dbReference type="Gene3D" id="2.60.120.200">
    <property type="match status" value="1"/>
</dbReference>
<dbReference type="RefSeq" id="WP_181867909.1">
    <property type="nucleotide sequence ID" value="NZ_JACEQY010000064.1"/>
</dbReference>
<dbReference type="Gene3D" id="2.115.10.20">
    <property type="entry name" value="Glycosyl hydrolase domain, family 43"/>
    <property type="match status" value="1"/>
</dbReference>
<evidence type="ECO:0000256" key="6">
    <source>
        <dbReference type="RuleBase" id="RU361187"/>
    </source>
</evidence>
<keyword evidence="9" id="KW-1185">Reference proteome</keyword>